<evidence type="ECO:0000256" key="3">
    <source>
        <dbReference type="ARBA" id="ARBA00022729"/>
    </source>
</evidence>
<dbReference type="Pfam" id="PF06629">
    <property type="entry name" value="MipA"/>
    <property type="match status" value="1"/>
</dbReference>
<keyword evidence="5" id="KW-0998">Cell outer membrane</keyword>
<keyword evidence="4" id="KW-0472">Membrane</keyword>
<protein>
    <submittedName>
        <fullName evidence="7">Outer membrane protein</fullName>
    </submittedName>
</protein>
<dbReference type="GO" id="GO:0009279">
    <property type="term" value="C:cell outer membrane"/>
    <property type="evidence" value="ECO:0007669"/>
    <property type="project" value="UniProtKB-SubCell"/>
</dbReference>
<dbReference type="STRING" id="1122252.SAMN05660443_0974"/>
<accession>A0A1I1FE89</accession>
<evidence type="ECO:0000313" key="8">
    <source>
        <dbReference type="Proteomes" id="UP000199058"/>
    </source>
</evidence>
<evidence type="ECO:0000313" key="7">
    <source>
        <dbReference type="EMBL" id="SFB97799.1"/>
    </source>
</evidence>
<gene>
    <name evidence="7" type="ORF">SAMN05660443_0974</name>
</gene>
<keyword evidence="8" id="KW-1185">Reference proteome</keyword>
<comment type="similarity">
    <text evidence="2">Belongs to the MipA/OmpV family.</text>
</comment>
<evidence type="ECO:0000256" key="2">
    <source>
        <dbReference type="ARBA" id="ARBA00005722"/>
    </source>
</evidence>
<dbReference type="Proteomes" id="UP000199058">
    <property type="component" value="Unassembled WGS sequence"/>
</dbReference>
<evidence type="ECO:0000256" key="6">
    <source>
        <dbReference type="SAM" id="SignalP"/>
    </source>
</evidence>
<dbReference type="EMBL" id="FOLH01000002">
    <property type="protein sequence ID" value="SFB97799.1"/>
    <property type="molecule type" value="Genomic_DNA"/>
</dbReference>
<feature type="signal peptide" evidence="6">
    <location>
        <begin position="1"/>
        <end position="20"/>
    </location>
</feature>
<dbReference type="InterPro" id="IPR010583">
    <property type="entry name" value="MipA"/>
</dbReference>
<name>A0A1I1FE89_9GAMM</name>
<dbReference type="PANTHER" id="PTHR38776:SF1">
    <property type="entry name" value="MLTA-INTERACTING PROTEIN-RELATED"/>
    <property type="match status" value="1"/>
</dbReference>
<evidence type="ECO:0000256" key="1">
    <source>
        <dbReference type="ARBA" id="ARBA00004442"/>
    </source>
</evidence>
<proteinExistence type="inferred from homology"/>
<feature type="chain" id="PRO_5011761389" evidence="6">
    <location>
        <begin position="21"/>
        <end position="249"/>
    </location>
</feature>
<evidence type="ECO:0000256" key="5">
    <source>
        <dbReference type="ARBA" id="ARBA00023237"/>
    </source>
</evidence>
<comment type="subcellular location">
    <subcellularLocation>
        <location evidence="1">Cell outer membrane</location>
    </subcellularLocation>
</comment>
<dbReference type="RefSeq" id="WP_091960066.1">
    <property type="nucleotide sequence ID" value="NZ_FOLH01000002.1"/>
</dbReference>
<keyword evidence="3 6" id="KW-0732">Signal</keyword>
<dbReference type="AlphaFoldDB" id="A0A1I1FE89"/>
<sequence length="249" mass="26623">MRLKQLLPAGLLLMPVMASADWSAGVGAAQGQSPYQGISSNPNTIPAFVSYRGRFAYIRGTEAGINAWGAGGSWGGVQASVLVSGRLAGYSSSDSSYLAGMDSRGWSLDGGVGFSGRVNSHQFSVKAVHDLLDKHQGYELSSTYSYGFEVTDKLRVSPGVGLSWQSADLLDYYFGVTESEANPAIGRIAYQVDSGWEPSVSLNIMYAFTPRTSLMVAGRTRKLPSSVVASPLVDREYVTGVFAALLYRF</sequence>
<evidence type="ECO:0000256" key="4">
    <source>
        <dbReference type="ARBA" id="ARBA00023136"/>
    </source>
</evidence>
<reference evidence="7 8" key="1">
    <citation type="submission" date="2016-10" db="EMBL/GenBank/DDBJ databases">
        <authorList>
            <person name="de Groot N.N."/>
        </authorList>
    </citation>
    <scope>NUCLEOTIDE SEQUENCE [LARGE SCALE GENOMIC DNA]</scope>
    <source>
        <strain evidence="7 8">DSM 18438</strain>
    </source>
</reference>
<organism evidence="7 8">
    <name type="scientific">Marinospirillum celere</name>
    <dbReference type="NCBI Taxonomy" id="1122252"/>
    <lineage>
        <taxon>Bacteria</taxon>
        <taxon>Pseudomonadati</taxon>
        <taxon>Pseudomonadota</taxon>
        <taxon>Gammaproteobacteria</taxon>
        <taxon>Oceanospirillales</taxon>
        <taxon>Oceanospirillaceae</taxon>
        <taxon>Marinospirillum</taxon>
    </lineage>
</organism>
<dbReference type="PANTHER" id="PTHR38776">
    <property type="entry name" value="MLTA-INTERACTING PROTEIN-RELATED"/>
    <property type="match status" value="1"/>
</dbReference>
<dbReference type="OrthoDB" id="8562138at2"/>